<dbReference type="SUPFAM" id="SSF51182">
    <property type="entry name" value="RmlC-like cupins"/>
    <property type="match status" value="1"/>
</dbReference>
<evidence type="ECO:0000313" key="4">
    <source>
        <dbReference type="Proteomes" id="UP000633365"/>
    </source>
</evidence>
<dbReference type="InterPro" id="IPR011051">
    <property type="entry name" value="RmlC_Cupin_sf"/>
</dbReference>
<evidence type="ECO:0000259" key="2">
    <source>
        <dbReference type="Pfam" id="PF07883"/>
    </source>
</evidence>
<dbReference type="Gene3D" id="2.60.120.10">
    <property type="entry name" value="Jelly Rolls"/>
    <property type="match status" value="1"/>
</dbReference>
<sequence>MIFDIKNEKSENIPNFKGGEKFFTAKMHYDGLNRFLHGTLVPGATIGEHLHDTNSEIIYFLSGKGTVLYDGEKLAVEAGQCHYCPKGHSHSLINDSDEDLVFFAVVPNQ</sequence>
<keyword evidence="1" id="KW-0479">Metal-binding</keyword>
<keyword evidence="4" id="KW-1185">Reference proteome</keyword>
<reference evidence="3" key="1">
    <citation type="submission" date="2021-01" db="EMBL/GenBank/DDBJ databases">
        <title>Genome public.</title>
        <authorList>
            <person name="Liu C."/>
            <person name="Sun Q."/>
        </authorList>
    </citation>
    <scope>NUCLEOTIDE SEQUENCE</scope>
    <source>
        <strain evidence="3">M6</strain>
    </source>
</reference>
<dbReference type="AlphaFoldDB" id="A0A934WUI6"/>
<organism evidence="3 4">
    <name type="scientific">Ruminococcus difficilis</name>
    <dbReference type="NCBI Taxonomy" id="2763069"/>
    <lineage>
        <taxon>Bacteria</taxon>
        <taxon>Bacillati</taxon>
        <taxon>Bacillota</taxon>
        <taxon>Clostridia</taxon>
        <taxon>Eubacteriales</taxon>
        <taxon>Oscillospiraceae</taxon>
        <taxon>Ruminococcus</taxon>
    </lineage>
</organism>
<dbReference type="Proteomes" id="UP000633365">
    <property type="component" value="Unassembled WGS sequence"/>
</dbReference>
<accession>A0A934WUI6</accession>
<gene>
    <name evidence="3" type="ORF">JKK62_16530</name>
</gene>
<proteinExistence type="predicted"/>
<dbReference type="Pfam" id="PF07883">
    <property type="entry name" value="Cupin_2"/>
    <property type="match status" value="1"/>
</dbReference>
<dbReference type="RefSeq" id="WP_201428899.1">
    <property type="nucleotide sequence ID" value="NZ_JAEQMG010000188.1"/>
</dbReference>
<dbReference type="EMBL" id="JAEQMG010000188">
    <property type="protein sequence ID" value="MBK6090229.1"/>
    <property type="molecule type" value="Genomic_DNA"/>
</dbReference>
<dbReference type="GO" id="GO:0046872">
    <property type="term" value="F:metal ion binding"/>
    <property type="evidence" value="ECO:0007669"/>
    <property type="project" value="UniProtKB-KW"/>
</dbReference>
<evidence type="ECO:0000256" key="1">
    <source>
        <dbReference type="ARBA" id="ARBA00022723"/>
    </source>
</evidence>
<dbReference type="InterPro" id="IPR013096">
    <property type="entry name" value="Cupin_2"/>
</dbReference>
<feature type="domain" description="Cupin type-2" evidence="2">
    <location>
        <begin position="39"/>
        <end position="105"/>
    </location>
</feature>
<protein>
    <submittedName>
        <fullName evidence="3">Cupin domain-containing protein</fullName>
    </submittedName>
</protein>
<comment type="caution">
    <text evidence="3">The sequence shown here is derived from an EMBL/GenBank/DDBJ whole genome shotgun (WGS) entry which is preliminary data.</text>
</comment>
<dbReference type="InterPro" id="IPR014710">
    <property type="entry name" value="RmlC-like_jellyroll"/>
</dbReference>
<dbReference type="PANTHER" id="PTHR35848:SF6">
    <property type="entry name" value="CUPIN TYPE-2 DOMAIN-CONTAINING PROTEIN"/>
    <property type="match status" value="1"/>
</dbReference>
<evidence type="ECO:0000313" key="3">
    <source>
        <dbReference type="EMBL" id="MBK6090229.1"/>
    </source>
</evidence>
<dbReference type="PANTHER" id="PTHR35848">
    <property type="entry name" value="OXALATE-BINDING PROTEIN"/>
    <property type="match status" value="1"/>
</dbReference>
<name>A0A934WUI6_9FIRM</name>
<dbReference type="InterPro" id="IPR051610">
    <property type="entry name" value="GPI/OXD"/>
</dbReference>